<evidence type="ECO:0000256" key="5">
    <source>
        <dbReference type="ARBA" id="ARBA00023004"/>
    </source>
</evidence>
<evidence type="ECO:0000256" key="4">
    <source>
        <dbReference type="ARBA" id="ARBA00022982"/>
    </source>
</evidence>
<evidence type="ECO:0000256" key="2">
    <source>
        <dbReference type="ARBA" id="ARBA00022485"/>
    </source>
</evidence>
<keyword evidence="7" id="KW-0812">Transmembrane</keyword>
<keyword evidence="3" id="KW-0479">Metal-binding</keyword>
<dbReference type="InterPro" id="IPR017896">
    <property type="entry name" value="4Fe4S_Fe-S-bd"/>
</dbReference>
<dbReference type="PROSITE" id="PS51379">
    <property type="entry name" value="4FE4S_FER_2"/>
    <property type="match status" value="5"/>
</dbReference>
<dbReference type="InParanoid" id="D6Z1E9"/>
<feature type="domain" description="4Fe-4S ferredoxin-type" evidence="8">
    <location>
        <begin position="424"/>
        <end position="457"/>
    </location>
</feature>
<keyword evidence="5" id="KW-0408">Iron</keyword>
<keyword evidence="4" id="KW-0249">Electron transport</keyword>
<dbReference type="InterPro" id="IPR009051">
    <property type="entry name" value="Helical_ferredxn"/>
</dbReference>
<feature type="domain" description="4Fe-4S ferredoxin-type" evidence="8">
    <location>
        <begin position="298"/>
        <end position="327"/>
    </location>
</feature>
<evidence type="ECO:0000256" key="3">
    <source>
        <dbReference type="ARBA" id="ARBA00022723"/>
    </source>
</evidence>
<gene>
    <name evidence="9" type="ordered locus">DaAHT2_0700</name>
</gene>
<reference evidence="10" key="1">
    <citation type="submission" date="2010-02" db="EMBL/GenBank/DDBJ databases">
        <title>Complete sequence of Desulfurivibrio alkaliphilus AHT2.</title>
        <authorList>
            <consortium name="US DOE Joint Genome Institute"/>
            <person name="Pitluck S."/>
            <person name="Chertkov O."/>
            <person name="Detter J.C."/>
            <person name="Han C."/>
            <person name="Tapia R."/>
            <person name="Larimer F."/>
            <person name="Land M."/>
            <person name="Hauser L."/>
            <person name="Kyrpides N."/>
            <person name="Mikhailova N."/>
            <person name="Sorokin D.Y."/>
            <person name="Muyzer G."/>
            <person name="Woyke T."/>
        </authorList>
    </citation>
    <scope>NUCLEOTIDE SEQUENCE [LARGE SCALE GENOMIC DNA]</scope>
    <source>
        <strain evidence="10">DSM 19089 / UNIQEM U267 / AHT2</strain>
    </source>
</reference>
<keyword evidence="7" id="KW-1133">Transmembrane helix</keyword>
<dbReference type="Pfam" id="PF00037">
    <property type="entry name" value="Fer4"/>
    <property type="match status" value="1"/>
</dbReference>
<dbReference type="InterPro" id="IPR017900">
    <property type="entry name" value="4Fe4S_Fe_S_CS"/>
</dbReference>
<dbReference type="Gene3D" id="3.30.70.20">
    <property type="match status" value="1"/>
</dbReference>
<proteinExistence type="predicted"/>
<dbReference type="AlphaFoldDB" id="D6Z1E9"/>
<dbReference type="GO" id="GO:0046872">
    <property type="term" value="F:metal ion binding"/>
    <property type="evidence" value="ECO:0007669"/>
    <property type="project" value="UniProtKB-KW"/>
</dbReference>
<feature type="transmembrane region" description="Helical" evidence="7">
    <location>
        <begin position="222"/>
        <end position="242"/>
    </location>
</feature>
<evidence type="ECO:0000256" key="6">
    <source>
        <dbReference type="ARBA" id="ARBA00023014"/>
    </source>
</evidence>
<dbReference type="GO" id="GO:0005886">
    <property type="term" value="C:plasma membrane"/>
    <property type="evidence" value="ECO:0007669"/>
    <property type="project" value="TreeGrafter"/>
</dbReference>
<dbReference type="CDD" id="cd16373">
    <property type="entry name" value="DMSOR_beta_like"/>
    <property type="match status" value="1"/>
</dbReference>
<keyword evidence="7" id="KW-0472">Membrane</keyword>
<evidence type="ECO:0000313" key="9">
    <source>
        <dbReference type="EMBL" id="ADH85404.1"/>
    </source>
</evidence>
<dbReference type="Pfam" id="PF12801">
    <property type="entry name" value="Fer4_5"/>
    <property type="match status" value="2"/>
</dbReference>
<feature type="transmembrane region" description="Helical" evidence="7">
    <location>
        <begin position="198"/>
        <end position="215"/>
    </location>
</feature>
<evidence type="ECO:0000256" key="1">
    <source>
        <dbReference type="ARBA" id="ARBA00022448"/>
    </source>
</evidence>
<dbReference type="KEGG" id="dak:DaAHT2_0700"/>
<dbReference type="FunCoup" id="D6Z1E9">
    <property type="interactions" value="28"/>
</dbReference>
<sequence length="559" mass="62009">MLTKIFSWRGLRIASQWLFLLFFLFLFLETEGKGADELGWPVRLFLDFNPLILLTTLLSAQSAPVAFFLSLLMVAVTLLLGRVFCGWICPFGTLHNLVSQTAGRARALVRHPAWFKIKYYILVVMLGLALLGSQQAGLLDPISLLIRSLSVSIYPAFSLTASALFDALYHADLRGITAISERFYSLLRDTVLPFQQGFFRQSVFIGLLFIGLLALNLYERRFWCRYLCPLGALLGLLARWSLLRREVAEGCTNCGACGRNCPGGAEPRSLQHLPAGLHDAGRQQTETVADSKEQARQPAAGWRRSECHACFNCDDLCPHNLVKFKLGRPILPWGKRATADLSPGLDLGRRRLVGAAVAGMAMVPLMRVGNLPEARANPKLIRPPGSVPEKEFLSRCVKCGECMKVCLTGGLQPTLLEAGVEGLWTPLLVPRMGYCEYHCTLCGQVCPTGAIRRLSVEEKTEVKIGLAMFDRNRCLPWAYGIPCIVCEEVCPTPKKAIWFEEVEVLNRDGEPVRVQRPHVDLELCIGCGICETLCPVTDKPAIYVTSIGESRSRDNQLLL</sequence>
<dbReference type="EMBL" id="CP001940">
    <property type="protein sequence ID" value="ADH85404.1"/>
    <property type="molecule type" value="Genomic_DNA"/>
</dbReference>
<feature type="transmembrane region" description="Helical" evidence="7">
    <location>
        <begin position="67"/>
        <end position="93"/>
    </location>
</feature>
<keyword evidence="2" id="KW-0004">4Fe-4S</keyword>
<evidence type="ECO:0000259" key="8">
    <source>
        <dbReference type="PROSITE" id="PS51379"/>
    </source>
</evidence>
<accession>D6Z1E9</accession>
<keyword evidence="10" id="KW-1185">Reference proteome</keyword>
<name>D6Z1E9_DESAT</name>
<dbReference type="PROSITE" id="PS00198">
    <property type="entry name" value="4FE4S_FER_1"/>
    <property type="match status" value="3"/>
</dbReference>
<dbReference type="STRING" id="589865.DaAHT2_0700"/>
<dbReference type="PANTHER" id="PTHR30176">
    <property type="entry name" value="FERREDOXIN-TYPE PROTEIN NAPH"/>
    <property type="match status" value="1"/>
</dbReference>
<keyword evidence="1" id="KW-0813">Transport</keyword>
<dbReference type="Gene3D" id="3.30.70.3270">
    <property type="match status" value="1"/>
</dbReference>
<dbReference type="eggNOG" id="COG0348">
    <property type="taxonomic scope" value="Bacteria"/>
</dbReference>
<organism evidence="9 10">
    <name type="scientific">Desulfurivibrio alkaliphilus (strain DSM 19089 / UNIQEM U267 / AHT2)</name>
    <dbReference type="NCBI Taxonomy" id="589865"/>
    <lineage>
        <taxon>Bacteria</taxon>
        <taxon>Pseudomonadati</taxon>
        <taxon>Thermodesulfobacteriota</taxon>
        <taxon>Desulfobulbia</taxon>
        <taxon>Desulfobulbales</taxon>
        <taxon>Desulfobulbaceae</taxon>
        <taxon>Desulfurivibrio</taxon>
    </lineage>
</organism>
<feature type="domain" description="4Fe-4S ferredoxin-type" evidence="8">
    <location>
        <begin position="243"/>
        <end position="271"/>
    </location>
</feature>
<dbReference type="RefSeq" id="WP_013162934.1">
    <property type="nucleotide sequence ID" value="NC_014216.1"/>
</dbReference>
<keyword evidence="6" id="KW-0411">Iron-sulfur</keyword>
<evidence type="ECO:0000256" key="7">
    <source>
        <dbReference type="SAM" id="Phobius"/>
    </source>
</evidence>
<dbReference type="OrthoDB" id="9808559at2"/>
<dbReference type="HOGENOM" id="CLU_024045_1_0_7"/>
<dbReference type="PANTHER" id="PTHR30176:SF3">
    <property type="entry name" value="FERREDOXIN-TYPE PROTEIN NAPH"/>
    <property type="match status" value="1"/>
</dbReference>
<protein>
    <submittedName>
        <fullName evidence="9">4Fe-4S ferredoxin iron-sulfur binding domain protein</fullName>
    </submittedName>
</protein>
<dbReference type="Gene3D" id="1.10.1060.10">
    <property type="entry name" value="Alpha-helical ferredoxin"/>
    <property type="match status" value="1"/>
</dbReference>
<evidence type="ECO:0000313" key="10">
    <source>
        <dbReference type="Proteomes" id="UP000001508"/>
    </source>
</evidence>
<feature type="transmembrane region" description="Helical" evidence="7">
    <location>
        <begin position="113"/>
        <end position="132"/>
    </location>
</feature>
<dbReference type="InterPro" id="IPR051684">
    <property type="entry name" value="Electron_Trans/Redox"/>
</dbReference>
<feature type="domain" description="4Fe-4S ferredoxin-type" evidence="8">
    <location>
        <begin position="515"/>
        <end position="545"/>
    </location>
</feature>
<feature type="domain" description="4Fe-4S ferredoxin-type" evidence="8">
    <location>
        <begin position="386"/>
        <end position="416"/>
    </location>
</feature>
<dbReference type="SUPFAM" id="SSF54862">
    <property type="entry name" value="4Fe-4S ferredoxins"/>
    <property type="match status" value="2"/>
</dbReference>
<dbReference type="GO" id="GO:0051539">
    <property type="term" value="F:4 iron, 4 sulfur cluster binding"/>
    <property type="evidence" value="ECO:0007669"/>
    <property type="project" value="UniProtKB-KW"/>
</dbReference>
<dbReference type="Proteomes" id="UP000001508">
    <property type="component" value="Chromosome"/>
</dbReference>
<dbReference type="eggNOG" id="COG1143">
    <property type="taxonomic scope" value="Bacteria"/>
</dbReference>